<keyword evidence="3" id="KW-1185">Reference proteome</keyword>
<reference evidence="2" key="4">
    <citation type="submission" date="2025-09" db="UniProtKB">
        <authorList>
            <consortium name="Ensembl"/>
        </authorList>
    </citation>
    <scope>IDENTIFICATION</scope>
</reference>
<accession>G3SE88</accession>
<dbReference type="EMBL" id="CABD030114496">
    <property type="status" value="NOT_ANNOTATED_CDS"/>
    <property type="molecule type" value="Genomic_DNA"/>
</dbReference>
<dbReference type="Proteomes" id="UP000001519">
    <property type="component" value="Chromosome 19"/>
</dbReference>
<dbReference type="AlphaFoldDB" id="G3SE88"/>
<evidence type="ECO:0000256" key="1">
    <source>
        <dbReference type="SAM" id="Phobius"/>
    </source>
</evidence>
<reference evidence="2" key="3">
    <citation type="submission" date="2025-08" db="UniProtKB">
        <authorList>
            <consortium name="Ensembl"/>
        </authorList>
    </citation>
    <scope>IDENTIFICATION</scope>
</reference>
<keyword evidence="1" id="KW-0472">Membrane</keyword>
<evidence type="ECO:0000313" key="3">
    <source>
        <dbReference type="Proteomes" id="UP000001519"/>
    </source>
</evidence>
<keyword evidence="1" id="KW-1133">Transmembrane helix</keyword>
<organism evidence="2 3">
    <name type="scientific">Gorilla gorilla gorilla</name>
    <name type="common">Western lowland gorilla</name>
    <dbReference type="NCBI Taxonomy" id="9595"/>
    <lineage>
        <taxon>Eukaryota</taxon>
        <taxon>Metazoa</taxon>
        <taxon>Chordata</taxon>
        <taxon>Craniata</taxon>
        <taxon>Vertebrata</taxon>
        <taxon>Euteleostomi</taxon>
        <taxon>Mammalia</taxon>
        <taxon>Eutheria</taxon>
        <taxon>Euarchontoglires</taxon>
        <taxon>Primates</taxon>
        <taxon>Haplorrhini</taxon>
        <taxon>Catarrhini</taxon>
        <taxon>Hominidae</taxon>
        <taxon>Gorilla</taxon>
    </lineage>
</organism>
<name>G3SE88_GORGO</name>
<sequence length="79" mass="8668">FPSSPRLWEAGSVRSLPNPGRVVSFRQLPVQGRPAASSLGAHYCSLHHPEHCDQLASTITIMITVLTVLSIVLTMPMFR</sequence>
<proteinExistence type="predicted"/>
<reference evidence="2 3" key="2">
    <citation type="journal article" date="2012" name="Nature">
        <title>Insights into hominid evolution from the gorilla genome sequence.</title>
        <authorList>
            <person name="Scally A."/>
            <person name="Dutheil J.Y."/>
            <person name="Hillier L.W."/>
            <person name="Jordan G.E."/>
            <person name="Goodhead I."/>
            <person name="Herrero J."/>
            <person name="Hobolth A."/>
            <person name="Lappalainen T."/>
            <person name="Mailund T."/>
            <person name="Marques-Bonet T."/>
            <person name="McCarthy S."/>
            <person name="Montgomery S.H."/>
            <person name="Schwalie P.C."/>
            <person name="Tang Y.A."/>
            <person name="Ward M.C."/>
            <person name="Xue Y."/>
            <person name="Yngvadottir B."/>
            <person name="Alkan C."/>
            <person name="Andersen L.N."/>
            <person name="Ayub Q."/>
            <person name="Ball E.V."/>
            <person name="Beal K."/>
            <person name="Bradley B.J."/>
            <person name="Chen Y."/>
            <person name="Clee C.M."/>
            <person name="Fitzgerald S."/>
            <person name="Graves T.A."/>
            <person name="Gu Y."/>
            <person name="Heath P."/>
            <person name="Heger A."/>
            <person name="Karakoc E."/>
            <person name="Kolb-Kokocinski A."/>
            <person name="Laird G.K."/>
            <person name="Lunter G."/>
            <person name="Meader S."/>
            <person name="Mort M."/>
            <person name="Mullikin J.C."/>
            <person name="Munch K."/>
            <person name="O'Connor T.D."/>
            <person name="Phillips A.D."/>
            <person name="Prado-Martinez J."/>
            <person name="Rogers A.S."/>
            <person name="Sajjadian S."/>
            <person name="Schmidt D."/>
            <person name="Shaw K."/>
            <person name="Simpson J.T."/>
            <person name="Stenson P.D."/>
            <person name="Turner D.J."/>
            <person name="Vigilant L."/>
            <person name="Vilella A.J."/>
            <person name="Whitener W."/>
            <person name="Zhu B."/>
            <person name="Cooper D.N."/>
            <person name="de Jong P."/>
            <person name="Dermitzakis E.T."/>
            <person name="Eichler E.E."/>
            <person name="Flicek P."/>
            <person name="Goldman N."/>
            <person name="Mundy N.I."/>
            <person name="Ning Z."/>
            <person name="Odom D.T."/>
            <person name="Ponting C.P."/>
            <person name="Quail M.A."/>
            <person name="Ryder O.A."/>
            <person name="Searle S.M."/>
            <person name="Warren W.C."/>
            <person name="Wilson R.K."/>
            <person name="Schierup M.H."/>
            <person name="Rogers J."/>
            <person name="Tyler-Smith C."/>
            <person name="Durbin R."/>
        </authorList>
    </citation>
    <scope>NUCLEOTIDE SEQUENCE [LARGE SCALE GENOMIC DNA]</scope>
</reference>
<protein>
    <submittedName>
        <fullName evidence="2">Uncharacterized protein</fullName>
    </submittedName>
</protein>
<dbReference type="Ensembl" id="ENSGGOT00000030267.2">
    <property type="protein sequence ID" value="ENSGGOP00000026418.2"/>
    <property type="gene ID" value="ENSGGOG00000028526.2"/>
</dbReference>
<dbReference type="HOGENOM" id="CLU_2548772_0_0_1"/>
<keyword evidence="1" id="KW-0812">Transmembrane</keyword>
<reference evidence="3" key="1">
    <citation type="submission" date="2011-05" db="EMBL/GenBank/DDBJ databases">
        <title>Insights into the evolution of the great apes provided by the gorilla genome.</title>
        <authorList>
            <person name="Scally A."/>
        </authorList>
    </citation>
    <scope>NUCLEOTIDE SEQUENCE [LARGE SCALE GENOMIC DNA]</scope>
</reference>
<feature type="transmembrane region" description="Helical" evidence="1">
    <location>
        <begin position="55"/>
        <end position="78"/>
    </location>
</feature>
<evidence type="ECO:0000313" key="2">
    <source>
        <dbReference type="Ensembl" id="ENSGGOP00000026418.2"/>
    </source>
</evidence>
<dbReference type="InParanoid" id="G3SE88"/>